<evidence type="ECO:0000256" key="6">
    <source>
        <dbReference type="ARBA" id="ARBA00023136"/>
    </source>
</evidence>
<keyword evidence="5 7" id="KW-1133">Transmembrane helix</keyword>
<keyword evidence="6 7" id="KW-0472">Membrane</keyword>
<reference evidence="10" key="1">
    <citation type="journal article" date="2022" name="Int. J. Syst. Evol. Microbiol.">
        <title>Anaeromyxobacter oryzae sp. nov., Anaeromyxobacter diazotrophicus sp. nov. and Anaeromyxobacter paludicola sp. nov., isolated from paddy soils.</title>
        <authorList>
            <person name="Itoh H."/>
            <person name="Xu Z."/>
            <person name="Mise K."/>
            <person name="Masuda Y."/>
            <person name="Ushijima N."/>
            <person name="Hayakawa C."/>
            <person name="Shiratori Y."/>
            <person name="Senoo K."/>
        </authorList>
    </citation>
    <scope>NUCLEOTIDE SEQUENCE [LARGE SCALE GENOMIC DNA]</scope>
    <source>
        <strain evidence="10">Red630</strain>
    </source>
</reference>
<dbReference type="InterPro" id="IPR023090">
    <property type="entry name" value="UPF0702_alpha/beta_dom_sf"/>
</dbReference>
<evidence type="ECO:0000259" key="8">
    <source>
        <dbReference type="Pfam" id="PF04239"/>
    </source>
</evidence>
<dbReference type="PANTHER" id="PTHR34582:SF6">
    <property type="entry name" value="UPF0702 TRANSMEMBRANE PROTEIN YCAP"/>
    <property type="match status" value="1"/>
</dbReference>
<keyword evidence="3" id="KW-1003">Cell membrane</keyword>
<evidence type="ECO:0000256" key="4">
    <source>
        <dbReference type="ARBA" id="ARBA00022692"/>
    </source>
</evidence>
<dbReference type="InterPro" id="IPR007353">
    <property type="entry name" value="DUF421"/>
</dbReference>
<feature type="transmembrane region" description="Helical" evidence="7">
    <location>
        <begin position="41"/>
        <end position="59"/>
    </location>
</feature>
<dbReference type="Pfam" id="PF04239">
    <property type="entry name" value="DUF421"/>
    <property type="match status" value="1"/>
</dbReference>
<feature type="transmembrane region" description="Helical" evidence="7">
    <location>
        <begin position="65"/>
        <end position="88"/>
    </location>
</feature>
<dbReference type="Proteomes" id="UP001162734">
    <property type="component" value="Chromosome"/>
</dbReference>
<comment type="subcellular location">
    <subcellularLocation>
        <location evidence="1">Cell membrane</location>
        <topology evidence="1">Multi-pass membrane protein</topology>
    </subcellularLocation>
</comment>
<evidence type="ECO:0000313" key="10">
    <source>
        <dbReference type="Proteomes" id="UP001162734"/>
    </source>
</evidence>
<protein>
    <submittedName>
        <fullName evidence="9">DUF421 domain-containing protein</fullName>
    </submittedName>
</protein>
<name>A0ABM7X651_9BACT</name>
<evidence type="ECO:0000256" key="3">
    <source>
        <dbReference type="ARBA" id="ARBA00022475"/>
    </source>
</evidence>
<accession>A0ABM7X651</accession>
<evidence type="ECO:0000256" key="2">
    <source>
        <dbReference type="ARBA" id="ARBA00006448"/>
    </source>
</evidence>
<evidence type="ECO:0000256" key="1">
    <source>
        <dbReference type="ARBA" id="ARBA00004651"/>
    </source>
</evidence>
<gene>
    <name evidence="9" type="ORF">AMPC_04080</name>
</gene>
<evidence type="ECO:0000256" key="7">
    <source>
        <dbReference type="SAM" id="Phobius"/>
    </source>
</evidence>
<organism evidence="9 10">
    <name type="scientific">Anaeromyxobacter paludicola</name>
    <dbReference type="NCBI Taxonomy" id="2918171"/>
    <lineage>
        <taxon>Bacteria</taxon>
        <taxon>Pseudomonadati</taxon>
        <taxon>Myxococcota</taxon>
        <taxon>Myxococcia</taxon>
        <taxon>Myxococcales</taxon>
        <taxon>Cystobacterineae</taxon>
        <taxon>Anaeromyxobacteraceae</taxon>
        <taxon>Anaeromyxobacter</taxon>
    </lineage>
</organism>
<dbReference type="Gene3D" id="3.30.240.20">
    <property type="entry name" value="bsu07140 like domains"/>
    <property type="match status" value="1"/>
</dbReference>
<sequence length="175" mass="19174">MSHLLLPDASIPALVLRAVVVYAFLLLALRVAGRRELAQMTSFDLVLLLVISNAVQNSINAGDNSLTGGLVSAATLVALNWLMGYATWRWRGVERVVQGKPIRVVSEGKVHVSALRQELLTLAELRSALRKQGIMRISDCRVVTLEPDGTLTAVRRDVEQRSLAELAHPQARFEG</sequence>
<keyword evidence="4 7" id="KW-0812">Transmembrane</keyword>
<dbReference type="RefSeq" id="WP_248343897.1">
    <property type="nucleotide sequence ID" value="NZ_AP025592.1"/>
</dbReference>
<evidence type="ECO:0000256" key="5">
    <source>
        <dbReference type="ARBA" id="ARBA00022989"/>
    </source>
</evidence>
<dbReference type="EMBL" id="AP025592">
    <property type="protein sequence ID" value="BDG07295.1"/>
    <property type="molecule type" value="Genomic_DNA"/>
</dbReference>
<feature type="domain" description="YetF C-terminal" evidence="8">
    <location>
        <begin position="89"/>
        <end position="160"/>
    </location>
</feature>
<keyword evidence="10" id="KW-1185">Reference proteome</keyword>
<proteinExistence type="inferred from homology"/>
<comment type="similarity">
    <text evidence="2">Belongs to the UPF0702 family.</text>
</comment>
<dbReference type="PANTHER" id="PTHR34582">
    <property type="entry name" value="UPF0702 TRANSMEMBRANE PROTEIN YCAP"/>
    <property type="match status" value="1"/>
</dbReference>
<evidence type="ECO:0000313" key="9">
    <source>
        <dbReference type="EMBL" id="BDG07295.1"/>
    </source>
</evidence>
<feature type="transmembrane region" description="Helical" evidence="7">
    <location>
        <begin position="12"/>
        <end position="29"/>
    </location>
</feature>